<evidence type="ECO:0000256" key="1">
    <source>
        <dbReference type="ARBA" id="ARBA00000085"/>
    </source>
</evidence>
<proteinExistence type="predicted"/>
<dbReference type="InterPro" id="IPR004358">
    <property type="entry name" value="Sig_transdc_His_kin-like_C"/>
</dbReference>
<dbReference type="GO" id="GO:0005886">
    <property type="term" value="C:plasma membrane"/>
    <property type="evidence" value="ECO:0007669"/>
    <property type="project" value="UniProtKB-SubCell"/>
</dbReference>
<dbReference type="PROSITE" id="PS50112">
    <property type="entry name" value="PAS"/>
    <property type="match status" value="4"/>
</dbReference>
<dbReference type="Gene3D" id="1.10.287.130">
    <property type="match status" value="1"/>
</dbReference>
<dbReference type="EC" id="2.7.13.3" evidence="3"/>
<dbReference type="SMART" id="SM00387">
    <property type="entry name" value="HATPase_c"/>
    <property type="match status" value="1"/>
</dbReference>
<dbReference type="GO" id="GO:0006355">
    <property type="term" value="P:regulation of DNA-templated transcription"/>
    <property type="evidence" value="ECO:0007669"/>
    <property type="project" value="InterPro"/>
</dbReference>
<dbReference type="Proteomes" id="UP000008825">
    <property type="component" value="Chromosome"/>
</dbReference>
<dbReference type="eggNOG" id="COG4191">
    <property type="taxonomic scope" value="Bacteria"/>
</dbReference>
<keyword evidence="13 15" id="KW-0472">Membrane</keyword>
<feature type="modified residue" description="4-aspartylphosphate" evidence="14">
    <location>
        <position position="886"/>
    </location>
</feature>
<keyword evidence="6 14" id="KW-0597">Phosphoprotein</keyword>
<dbReference type="InterPro" id="IPR013655">
    <property type="entry name" value="PAS_fold_3"/>
</dbReference>
<feature type="domain" description="Histidine kinase" evidence="16">
    <location>
        <begin position="591"/>
        <end position="814"/>
    </location>
</feature>
<feature type="domain" description="PAS" evidence="18">
    <location>
        <begin position="200"/>
        <end position="271"/>
    </location>
</feature>
<reference evidence="20 21" key="1">
    <citation type="submission" date="2008-07" db="EMBL/GenBank/DDBJ databases">
        <title>Complete sequence of Geobacter bemidjiensis BEM.</title>
        <authorList>
            <consortium name="US DOE Joint Genome Institute"/>
            <person name="Lucas S."/>
            <person name="Copeland A."/>
            <person name="Lapidus A."/>
            <person name="Glavina del Rio T."/>
            <person name="Dalin E."/>
            <person name="Tice H."/>
            <person name="Bruce D."/>
            <person name="Goodwin L."/>
            <person name="Pitluck S."/>
            <person name="Kiss H."/>
            <person name="Brettin T."/>
            <person name="Detter J.C."/>
            <person name="Han C."/>
            <person name="Kuske C.R."/>
            <person name="Schmutz J."/>
            <person name="Larimer F."/>
            <person name="Land M."/>
            <person name="Hauser L."/>
            <person name="Kyrpides N."/>
            <person name="Lykidis A."/>
            <person name="Lovley D."/>
            <person name="Richardson P."/>
        </authorList>
    </citation>
    <scope>NUCLEOTIDE SEQUENCE [LARGE SCALE GENOMIC DNA]</scope>
    <source>
        <strain evidence="21">ATCC BAA-1014 / DSM 16622 / JCM 12645 / Bem</strain>
    </source>
</reference>
<evidence type="ECO:0000256" key="10">
    <source>
        <dbReference type="ARBA" id="ARBA00022741"/>
    </source>
</evidence>
<evidence type="ECO:0000256" key="7">
    <source>
        <dbReference type="ARBA" id="ARBA00022679"/>
    </source>
</evidence>
<dbReference type="InterPro" id="IPR001789">
    <property type="entry name" value="Sig_transdc_resp-reg_receiver"/>
</dbReference>
<dbReference type="STRING" id="404380.Gbem_0801"/>
<comment type="catalytic activity">
    <reaction evidence="1">
        <text>ATP + protein L-histidine = ADP + protein N-phospho-L-histidine.</text>
        <dbReference type="EC" id="2.7.13.3"/>
    </reaction>
</comment>
<evidence type="ECO:0000256" key="13">
    <source>
        <dbReference type="ARBA" id="ARBA00023136"/>
    </source>
</evidence>
<dbReference type="Gene3D" id="3.40.50.2300">
    <property type="match status" value="1"/>
</dbReference>
<dbReference type="PANTHER" id="PTHR43304">
    <property type="entry name" value="PHYTOCHROME-LIKE PROTEIN CPH1"/>
    <property type="match status" value="1"/>
</dbReference>
<feature type="domain" description="PAS" evidence="18">
    <location>
        <begin position="329"/>
        <end position="382"/>
    </location>
</feature>
<feature type="domain" description="PAS" evidence="18">
    <location>
        <begin position="454"/>
        <end position="524"/>
    </location>
</feature>
<evidence type="ECO:0000256" key="11">
    <source>
        <dbReference type="ARBA" id="ARBA00022777"/>
    </source>
</evidence>
<feature type="transmembrane region" description="Helical" evidence="15">
    <location>
        <begin position="6"/>
        <end position="26"/>
    </location>
</feature>
<evidence type="ECO:0000256" key="4">
    <source>
        <dbReference type="ARBA" id="ARBA00022475"/>
    </source>
</evidence>
<dbReference type="SUPFAM" id="SSF47384">
    <property type="entry name" value="Homodimeric domain of signal transducing histidine kinase"/>
    <property type="match status" value="1"/>
</dbReference>
<dbReference type="InterPro" id="IPR005467">
    <property type="entry name" value="His_kinase_dom"/>
</dbReference>
<keyword evidence="9" id="KW-0677">Repeat</keyword>
<dbReference type="Gene3D" id="3.30.565.10">
    <property type="entry name" value="Histidine kinase-like ATPase, C-terminal domain"/>
    <property type="match status" value="1"/>
</dbReference>
<evidence type="ECO:0000256" key="3">
    <source>
        <dbReference type="ARBA" id="ARBA00012438"/>
    </source>
</evidence>
<dbReference type="InterPro" id="IPR035965">
    <property type="entry name" value="PAS-like_dom_sf"/>
</dbReference>
<dbReference type="InterPro" id="IPR011006">
    <property type="entry name" value="CheY-like_superfamily"/>
</dbReference>
<keyword evidence="5" id="KW-0997">Cell inner membrane</keyword>
<dbReference type="AlphaFoldDB" id="B5EES8"/>
<dbReference type="Pfam" id="PF08447">
    <property type="entry name" value="PAS_3"/>
    <property type="match status" value="1"/>
</dbReference>
<name>B5EES8_CITBB</name>
<dbReference type="PROSITE" id="PS50109">
    <property type="entry name" value="HIS_KIN"/>
    <property type="match status" value="1"/>
</dbReference>
<dbReference type="Gene3D" id="2.10.70.100">
    <property type="match status" value="1"/>
</dbReference>
<evidence type="ECO:0000259" key="18">
    <source>
        <dbReference type="PROSITE" id="PS50112"/>
    </source>
</evidence>
<dbReference type="SUPFAM" id="SSF55785">
    <property type="entry name" value="PYP-like sensor domain (PAS domain)"/>
    <property type="match status" value="4"/>
</dbReference>
<dbReference type="SMART" id="SM00086">
    <property type="entry name" value="PAC"/>
    <property type="match status" value="3"/>
</dbReference>
<protein>
    <recommendedName>
        <fullName evidence="3">histidine kinase</fullName>
        <ecNumber evidence="3">2.7.13.3</ecNumber>
    </recommendedName>
</protein>
<organism evidence="20 21">
    <name type="scientific">Citrifermentans bemidjiense (strain ATCC BAA-1014 / DSM 16622 / JCM 12645 / Bem)</name>
    <name type="common">Geobacter bemidjiensis</name>
    <dbReference type="NCBI Taxonomy" id="404380"/>
    <lineage>
        <taxon>Bacteria</taxon>
        <taxon>Pseudomonadati</taxon>
        <taxon>Thermodesulfobacteriota</taxon>
        <taxon>Desulfuromonadia</taxon>
        <taxon>Geobacterales</taxon>
        <taxon>Geobacteraceae</taxon>
        <taxon>Citrifermentans</taxon>
    </lineage>
</organism>
<dbReference type="SMART" id="SM00448">
    <property type="entry name" value="REC"/>
    <property type="match status" value="1"/>
</dbReference>
<feature type="domain" description="PAS" evidence="18">
    <location>
        <begin position="72"/>
        <end position="144"/>
    </location>
</feature>
<reference evidence="20 21" key="2">
    <citation type="journal article" date="2010" name="BMC Genomics">
        <title>The genome of Geobacter bemidjiensis, exemplar for the subsurface clade of Geobacter species that predominate in Fe(III)-reducing subsurface environments.</title>
        <authorList>
            <person name="Aklujkar M."/>
            <person name="Young N.D."/>
            <person name="Holmes D."/>
            <person name="Chavan M."/>
            <person name="Risso C."/>
            <person name="Kiss H.E."/>
            <person name="Han C.S."/>
            <person name="Land M.L."/>
            <person name="Lovley D.R."/>
        </authorList>
    </citation>
    <scope>NUCLEOTIDE SEQUENCE [LARGE SCALE GENOMIC DNA]</scope>
    <source>
        <strain evidence="21">ATCC BAA-1014 / DSM 16622 / JCM 12645 / Bem</strain>
    </source>
</reference>
<evidence type="ECO:0000259" key="16">
    <source>
        <dbReference type="PROSITE" id="PS50109"/>
    </source>
</evidence>
<sequence length="953" mass="105229">MTLKTRSTVIFLSLILLGASLGFLFFDRGPAHPRLFYLFAVLVVLVTAATIHLVLFRYLKAIDGARVASENAASRLNLALKAGGFGIWDWDIVRDLLVWDDGMLQIYGIDQSAFNGCLESWKEAIHPEDRERALAATQAALRGETEYDLSFRVLRPDGEIRYIKADGTVIRNGEGAAVRFMGLNADVTEQKIILDSVIRERNKAQLYLDIAGVMFAAIDREGIIRLINKKGGQILGYPEDELIGRNWFEVCLPPTAVGVVKDVFAKQMAGEIESVEFFENPILTRSGEERMIAFHNTLLHEEGGAISGVLFSGEDITERKRAEASLEKAAGEWQAAMDASGDAIYLLDLDRRVLRANKAFYEMTGRSPESSIGMHIAEIIHPGHSAPCVLCDAQTALIDFVTVLEAGHPDNHQGCPVEVSLKMVRDGNGKPVSMLVTRHDLSFDRKTQETLRESEERYRQLVEHSQDIIFITSGGKIVFVNDAGVRILGAASANDILSRRLLDFVHPDSKALVQEHMEMAATQMGRLPVTEVKYQRLDGSTFYGEVTATSIMHQGNPAIHVFVRDITNRKNLEEQLRHSQKLEAVGHLAGGIAHDFNNLLTVIGGYASLLEMKMEPGDPKAEMVDQIVASTDRAANLTRSLLAFSRKQEMHADDCSLNEIVQGVGKFLRRIIGEDITLSTTLGPEPLTVFADKGQIEQVIINLATNARDAMENGGAFSISTGLTVFDGRFIQSRGFGKPGKFAVVKVSDTGKGIDKGVRGKIFEPFFTTKEFGKGTGLGLSIVYGIVKQHKGYIDVDGHPGKGTTFSIYLPLSGNPLPKGRGKETFDAIKRGSETILIAEDEAHVRELVDSVLQQFGYRTMLAVDGRDAVEKFRRHRESIDLVFTDLIMPGKSGMELHTEIKAMRPDVKVLFTSGYMADVMEKHGNVDEHYDILMKPIAPAELARKVREMLDA</sequence>
<dbReference type="SUPFAM" id="SSF52172">
    <property type="entry name" value="CheY-like"/>
    <property type="match status" value="1"/>
</dbReference>
<dbReference type="Pfam" id="PF00512">
    <property type="entry name" value="HisKA"/>
    <property type="match status" value="1"/>
</dbReference>
<dbReference type="Pfam" id="PF00989">
    <property type="entry name" value="PAS"/>
    <property type="match status" value="1"/>
</dbReference>
<evidence type="ECO:0000256" key="2">
    <source>
        <dbReference type="ARBA" id="ARBA00004429"/>
    </source>
</evidence>
<dbReference type="GO" id="GO:0000155">
    <property type="term" value="F:phosphorelay sensor kinase activity"/>
    <property type="evidence" value="ECO:0007669"/>
    <property type="project" value="InterPro"/>
</dbReference>
<keyword evidence="21" id="KW-1185">Reference proteome</keyword>
<evidence type="ECO:0000256" key="5">
    <source>
        <dbReference type="ARBA" id="ARBA00022519"/>
    </source>
</evidence>
<dbReference type="EMBL" id="CP001124">
    <property type="protein sequence ID" value="ACH37824.1"/>
    <property type="molecule type" value="Genomic_DNA"/>
</dbReference>
<dbReference type="CDD" id="cd00082">
    <property type="entry name" value="HisKA"/>
    <property type="match status" value="1"/>
</dbReference>
<dbReference type="Gene3D" id="3.30.450.20">
    <property type="entry name" value="PAS domain"/>
    <property type="match status" value="4"/>
</dbReference>
<evidence type="ECO:0000313" key="20">
    <source>
        <dbReference type="EMBL" id="ACH37824.1"/>
    </source>
</evidence>
<feature type="domain" description="Response regulatory" evidence="17">
    <location>
        <begin position="835"/>
        <end position="951"/>
    </location>
</feature>
<feature type="domain" description="PAC" evidence="19">
    <location>
        <begin position="276"/>
        <end position="328"/>
    </location>
</feature>
<dbReference type="SUPFAM" id="SSF55874">
    <property type="entry name" value="ATPase domain of HSP90 chaperone/DNA topoisomerase II/histidine kinase"/>
    <property type="match status" value="1"/>
</dbReference>
<dbReference type="InterPro" id="IPR001610">
    <property type="entry name" value="PAC"/>
</dbReference>
<evidence type="ECO:0000256" key="8">
    <source>
        <dbReference type="ARBA" id="ARBA00022692"/>
    </source>
</evidence>
<dbReference type="PROSITE" id="PS50110">
    <property type="entry name" value="RESPONSE_REGULATORY"/>
    <property type="match status" value="1"/>
</dbReference>
<evidence type="ECO:0000256" key="9">
    <source>
        <dbReference type="ARBA" id="ARBA00022737"/>
    </source>
</evidence>
<dbReference type="PROSITE" id="PS50113">
    <property type="entry name" value="PAC"/>
    <property type="match status" value="3"/>
</dbReference>
<dbReference type="InterPro" id="IPR052162">
    <property type="entry name" value="Sensor_kinase/Photoreceptor"/>
</dbReference>
<evidence type="ECO:0000256" key="6">
    <source>
        <dbReference type="ARBA" id="ARBA00022553"/>
    </source>
</evidence>
<dbReference type="Pfam" id="PF08448">
    <property type="entry name" value="PAS_4"/>
    <property type="match status" value="2"/>
</dbReference>
<dbReference type="InterPro" id="IPR036890">
    <property type="entry name" value="HATPase_C_sf"/>
</dbReference>
<dbReference type="OrthoDB" id="9761263at2"/>
<dbReference type="KEGG" id="gbm:Gbem_0801"/>
<evidence type="ECO:0000259" key="17">
    <source>
        <dbReference type="PROSITE" id="PS50110"/>
    </source>
</evidence>
<keyword evidence="7" id="KW-0808">Transferase</keyword>
<gene>
    <name evidence="20" type="ordered locus">Gbem_0801</name>
</gene>
<evidence type="ECO:0000259" key="19">
    <source>
        <dbReference type="PROSITE" id="PS50113"/>
    </source>
</evidence>
<dbReference type="InterPro" id="IPR003594">
    <property type="entry name" value="HATPase_dom"/>
</dbReference>
<dbReference type="PRINTS" id="PR00344">
    <property type="entry name" value="BCTRLSENSOR"/>
</dbReference>
<dbReference type="HOGENOM" id="CLU_000445_114_51_7"/>
<dbReference type="GO" id="GO:0000166">
    <property type="term" value="F:nucleotide binding"/>
    <property type="evidence" value="ECO:0007669"/>
    <property type="project" value="UniProtKB-KW"/>
</dbReference>
<dbReference type="NCBIfam" id="TIGR00229">
    <property type="entry name" value="sensory_box"/>
    <property type="match status" value="4"/>
</dbReference>
<dbReference type="Pfam" id="PF02518">
    <property type="entry name" value="HATPase_c"/>
    <property type="match status" value="1"/>
</dbReference>
<dbReference type="SMART" id="SM00388">
    <property type="entry name" value="HisKA"/>
    <property type="match status" value="1"/>
</dbReference>
<keyword evidence="10" id="KW-0547">Nucleotide-binding</keyword>
<keyword evidence="8 15" id="KW-0812">Transmembrane</keyword>
<comment type="subcellular location">
    <subcellularLocation>
        <location evidence="2">Cell inner membrane</location>
        <topology evidence="2">Multi-pass membrane protein</topology>
    </subcellularLocation>
</comment>
<keyword evidence="4" id="KW-1003">Cell membrane</keyword>
<feature type="domain" description="PAC" evidence="19">
    <location>
        <begin position="147"/>
        <end position="199"/>
    </location>
</feature>
<keyword evidence="12 15" id="KW-1133">Transmembrane helix</keyword>
<accession>B5EES8</accession>
<keyword evidence="11 20" id="KW-0418">Kinase</keyword>
<dbReference type="CDD" id="cd00130">
    <property type="entry name" value="PAS"/>
    <property type="match status" value="4"/>
</dbReference>
<evidence type="ECO:0000256" key="12">
    <source>
        <dbReference type="ARBA" id="ARBA00022989"/>
    </source>
</evidence>
<dbReference type="InterPro" id="IPR003661">
    <property type="entry name" value="HisK_dim/P_dom"/>
</dbReference>
<dbReference type="SMART" id="SM00091">
    <property type="entry name" value="PAS"/>
    <property type="match status" value="4"/>
</dbReference>
<dbReference type="Pfam" id="PF00072">
    <property type="entry name" value="Response_reg"/>
    <property type="match status" value="1"/>
</dbReference>
<evidence type="ECO:0000256" key="15">
    <source>
        <dbReference type="SAM" id="Phobius"/>
    </source>
</evidence>
<feature type="transmembrane region" description="Helical" evidence="15">
    <location>
        <begin position="35"/>
        <end position="59"/>
    </location>
</feature>
<dbReference type="FunFam" id="2.10.70.100:FF:000001">
    <property type="entry name" value="Sensory transduction histidine kinase"/>
    <property type="match status" value="1"/>
</dbReference>
<evidence type="ECO:0000313" key="21">
    <source>
        <dbReference type="Proteomes" id="UP000008825"/>
    </source>
</evidence>
<dbReference type="InterPro" id="IPR000014">
    <property type="entry name" value="PAS"/>
</dbReference>
<dbReference type="InterPro" id="IPR013656">
    <property type="entry name" value="PAS_4"/>
</dbReference>
<dbReference type="InterPro" id="IPR013767">
    <property type="entry name" value="PAS_fold"/>
</dbReference>
<dbReference type="PANTHER" id="PTHR43304:SF1">
    <property type="entry name" value="PAC DOMAIN-CONTAINING PROTEIN"/>
    <property type="match status" value="1"/>
</dbReference>
<evidence type="ECO:0000256" key="14">
    <source>
        <dbReference type="PROSITE-ProRule" id="PRU00169"/>
    </source>
</evidence>
<dbReference type="InterPro" id="IPR000700">
    <property type="entry name" value="PAS-assoc_C"/>
</dbReference>
<feature type="domain" description="PAC" evidence="19">
    <location>
        <begin position="528"/>
        <end position="578"/>
    </location>
</feature>
<dbReference type="InterPro" id="IPR036097">
    <property type="entry name" value="HisK_dim/P_sf"/>
</dbReference>